<evidence type="ECO:0000313" key="4">
    <source>
        <dbReference type="Proteomes" id="UP000539372"/>
    </source>
</evidence>
<gene>
    <name evidence="3" type="ORF">HH303_10195</name>
</gene>
<protein>
    <submittedName>
        <fullName evidence="3">SpoIIE family protein phosphatase</fullName>
    </submittedName>
</protein>
<accession>A0A7Y0E089</accession>
<dbReference type="PANTHER" id="PTHR43156:SF9">
    <property type="entry name" value="HAMP DOMAIN-CONTAINING PROTEIN"/>
    <property type="match status" value="1"/>
</dbReference>
<dbReference type="RefSeq" id="WP_169625237.1">
    <property type="nucleotide sequence ID" value="NZ_JABBNT010000003.1"/>
</dbReference>
<dbReference type="SMART" id="SM00331">
    <property type="entry name" value="PP2C_SIG"/>
    <property type="match status" value="1"/>
</dbReference>
<dbReference type="GO" id="GO:0016791">
    <property type="term" value="F:phosphatase activity"/>
    <property type="evidence" value="ECO:0007669"/>
    <property type="project" value="TreeGrafter"/>
</dbReference>
<evidence type="ECO:0000256" key="1">
    <source>
        <dbReference type="ARBA" id="ARBA00022801"/>
    </source>
</evidence>
<organism evidence="3 4">
    <name type="scientific">Pacificispira spongiicola</name>
    <dbReference type="NCBI Taxonomy" id="2729598"/>
    <lineage>
        <taxon>Bacteria</taxon>
        <taxon>Pseudomonadati</taxon>
        <taxon>Pseudomonadota</taxon>
        <taxon>Alphaproteobacteria</taxon>
        <taxon>Rhodospirillales</taxon>
        <taxon>Rhodospirillaceae</taxon>
        <taxon>Pacificispira</taxon>
    </lineage>
</organism>
<dbReference type="Proteomes" id="UP000539372">
    <property type="component" value="Unassembled WGS sequence"/>
</dbReference>
<dbReference type="Pfam" id="PF07228">
    <property type="entry name" value="SpoIIE"/>
    <property type="match status" value="1"/>
</dbReference>
<dbReference type="Gene3D" id="3.30.450.20">
    <property type="entry name" value="PAS domain"/>
    <property type="match status" value="1"/>
</dbReference>
<evidence type="ECO:0000313" key="3">
    <source>
        <dbReference type="EMBL" id="NMM44847.1"/>
    </source>
</evidence>
<dbReference type="PANTHER" id="PTHR43156">
    <property type="entry name" value="STAGE II SPORULATION PROTEIN E-RELATED"/>
    <property type="match status" value="1"/>
</dbReference>
<evidence type="ECO:0000259" key="2">
    <source>
        <dbReference type="SMART" id="SM00331"/>
    </source>
</evidence>
<dbReference type="AlphaFoldDB" id="A0A7Y0E089"/>
<dbReference type="InterPro" id="IPR035965">
    <property type="entry name" value="PAS-like_dom_sf"/>
</dbReference>
<dbReference type="Pfam" id="PF12860">
    <property type="entry name" value="PAS_7"/>
    <property type="match status" value="1"/>
</dbReference>
<dbReference type="SUPFAM" id="SSF55785">
    <property type="entry name" value="PYP-like sensor domain (PAS domain)"/>
    <property type="match status" value="1"/>
</dbReference>
<dbReference type="InterPro" id="IPR000014">
    <property type="entry name" value="PAS"/>
</dbReference>
<dbReference type="CDD" id="cd00130">
    <property type="entry name" value="PAS"/>
    <property type="match status" value="1"/>
</dbReference>
<reference evidence="3 4" key="1">
    <citation type="submission" date="2020-04" db="EMBL/GenBank/DDBJ databases">
        <title>Rhodospirillaceae bacterium KN72 isolated from deep sea.</title>
        <authorList>
            <person name="Zhang D.-C."/>
        </authorList>
    </citation>
    <scope>NUCLEOTIDE SEQUENCE [LARGE SCALE GENOMIC DNA]</scope>
    <source>
        <strain evidence="3 4">KN72</strain>
    </source>
</reference>
<dbReference type="Gene3D" id="3.60.40.10">
    <property type="entry name" value="PPM-type phosphatase domain"/>
    <property type="match status" value="1"/>
</dbReference>
<dbReference type="InterPro" id="IPR052016">
    <property type="entry name" value="Bact_Sigma-Reg"/>
</dbReference>
<dbReference type="InterPro" id="IPR001932">
    <property type="entry name" value="PPM-type_phosphatase-like_dom"/>
</dbReference>
<dbReference type="EMBL" id="JABBNT010000003">
    <property type="protein sequence ID" value="NMM44847.1"/>
    <property type="molecule type" value="Genomic_DNA"/>
</dbReference>
<sequence length="422" mass="46284">MGNIVGIGDRKAVRREADYIATSLKAAASVISQGMLVLDSDLRILFMNAKYREFFDLPDQDAADQEGAYFPDHLLYLAARGNYPEGMSDDQIRGRLGPIFERADYVRDRQLKDGRHVRVIGTPLDIGGYSFTYTDITDQVQERERLDRLVQSRTEALHSANRKLVDGIEYARLIQTGILPQPTFFEENLGPHFIHFQPSDIVGGDFYLGLKTEYGLYIGLGDCTGHGVPGAMMTMMAASVCRRAIGETGIGGPATVMMAVDRAVRTNLHQSEARVGPDNGLEMTLCLIEPDLGRIRIAGAGLDFFVQIDGAIERVKASKHGLGYGRQTSSATTITESVFTDKDVERIFLTSDGALDQSGGEKGFGFGRRRLMEALSVGVHQTIEEQGQGLVAAIQDYSTGHHQRDDLAILGFATRRSGKTGR</sequence>
<comment type="caution">
    <text evidence="3">The sequence shown here is derived from an EMBL/GenBank/DDBJ whole genome shotgun (WGS) entry which is preliminary data.</text>
</comment>
<name>A0A7Y0E089_9PROT</name>
<proteinExistence type="predicted"/>
<keyword evidence="4" id="KW-1185">Reference proteome</keyword>
<keyword evidence="1" id="KW-0378">Hydrolase</keyword>
<dbReference type="InterPro" id="IPR036457">
    <property type="entry name" value="PPM-type-like_dom_sf"/>
</dbReference>
<feature type="domain" description="PPM-type phosphatase" evidence="2">
    <location>
        <begin position="187"/>
        <end position="414"/>
    </location>
</feature>